<dbReference type="EMBL" id="CP011005">
    <property type="protein sequence ID" value="AJT40777.1"/>
    <property type="molecule type" value="Genomic_DNA"/>
</dbReference>
<protein>
    <submittedName>
        <fullName evidence="3">Potassium ABC transporter</fullName>
    </submittedName>
</protein>
<dbReference type="KEGG" id="ari:UM93_03225"/>
<evidence type="ECO:0000256" key="2">
    <source>
        <dbReference type="SAM" id="Phobius"/>
    </source>
</evidence>
<dbReference type="RefSeq" id="WP_045073627.1">
    <property type="nucleotide sequence ID" value="NZ_CP011005.1"/>
</dbReference>
<feature type="transmembrane region" description="Helical" evidence="2">
    <location>
        <begin position="224"/>
        <end position="241"/>
    </location>
</feature>
<dbReference type="PATRIC" id="fig|1618207.4.peg.661"/>
<evidence type="ECO:0000313" key="4">
    <source>
        <dbReference type="Proteomes" id="UP000061839"/>
    </source>
</evidence>
<dbReference type="InterPro" id="IPR016566">
    <property type="entry name" value="UCP010219"/>
</dbReference>
<gene>
    <name evidence="3" type="ORF">UM93_03225</name>
</gene>
<evidence type="ECO:0000313" key="3">
    <source>
        <dbReference type="EMBL" id="AJT40777.1"/>
    </source>
</evidence>
<evidence type="ECO:0000256" key="1">
    <source>
        <dbReference type="SAM" id="MobiDB-lite"/>
    </source>
</evidence>
<feature type="region of interest" description="Disordered" evidence="1">
    <location>
        <begin position="1"/>
        <end position="27"/>
    </location>
</feature>
<feature type="compositionally biased region" description="Low complexity" evidence="1">
    <location>
        <begin position="16"/>
        <end position="27"/>
    </location>
</feature>
<reference evidence="3 4" key="1">
    <citation type="journal article" date="2015" name="Genome Announc.">
        <title>Complete Genome Sequencing of Protease-Producing Novel Arthrobacter sp. Strain IHBB 11108 Using PacBio Single-Molecule Real-Time Sequencing Technology.</title>
        <authorList>
            <person name="Kiran S."/>
            <person name="Swarnkar M.K."/>
            <person name="Pal M."/>
            <person name="Thakur R."/>
            <person name="Tewari R."/>
            <person name="Singh A.K."/>
            <person name="Gulati A."/>
        </authorList>
    </citation>
    <scope>NUCLEOTIDE SEQUENCE [LARGE SCALE GENOMIC DNA]</scope>
    <source>
        <strain evidence="3 4">IHBB 11108</strain>
    </source>
</reference>
<feature type="transmembrane region" description="Helical" evidence="2">
    <location>
        <begin position="91"/>
        <end position="108"/>
    </location>
</feature>
<organism evidence="3 4">
    <name type="scientific">Psychromicrobium lacuslunae</name>
    <dbReference type="NCBI Taxonomy" id="1618207"/>
    <lineage>
        <taxon>Bacteria</taxon>
        <taxon>Bacillati</taxon>
        <taxon>Actinomycetota</taxon>
        <taxon>Actinomycetes</taxon>
        <taxon>Micrococcales</taxon>
        <taxon>Micrococcaceae</taxon>
        <taxon>Psychromicrobium</taxon>
    </lineage>
</organism>
<keyword evidence="2" id="KW-1133">Transmembrane helix</keyword>
<feature type="transmembrane region" description="Helical" evidence="2">
    <location>
        <begin position="113"/>
        <end position="132"/>
    </location>
</feature>
<sequence>MTETQPTPERPEQPERTGQAAQTEQPAEQAKELSFAQLAESYAANSGLTRNEHGHIDLMKAVGGWRGLAETLLPGLVFLVSFMIWQQLTVSIIAAIVVGVVFTALRLLQKGSVVQAFSGLVGIAICAFFARSTGNALDYYVPGFLINIVSIAVVGLSLILRWPITGLLFGFIRGENLSWRAKPERRRAYMLAGWIVLALFVLRLAVQVPLYLAENLAALGATRLAMGVPLYALALWLAWMVSRPAAAEPSPADPAAEPTAT</sequence>
<dbReference type="STRING" id="1618207.UM93_03225"/>
<dbReference type="AlphaFoldDB" id="A0A0D4BWE3"/>
<keyword evidence="2" id="KW-0812">Transmembrane</keyword>
<keyword evidence="2" id="KW-0472">Membrane</keyword>
<accession>A0A0D4BWE3</accession>
<keyword evidence="4" id="KW-1185">Reference proteome</keyword>
<dbReference type="HOGENOM" id="CLU_075797_0_0_11"/>
<dbReference type="Proteomes" id="UP000061839">
    <property type="component" value="Chromosome"/>
</dbReference>
<proteinExistence type="predicted"/>
<feature type="transmembrane region" description="Helical" evidence="2">
    <location>
        <begin position="191"/>
        <end position="212"/>
    </location>
</feature>
<name>A0A0D4BWE3_9MICC</name>
<dbReference type="Pfam" id="PF11361">
    <property type="entry name" value="DUF3159"/>
    <property type="match status" value="1"/>
</dbReference>
<feature type="transmembrane region" description="Helical" evidence="2">
    <location>
        <begin position="144"/>
        <end position="171"/>
    </location>
</feature>